<dbReference type="RefSeq" id="WP_290320791.1">
    <property type="nucleotide sequence ID" value="NZ_JAUFPN010000300.1"/>
</dbReference>
<dbReference type="InterPro" id="IPR025282">
    <property type="entry name" value="DUF4214"/>
</dbReference>
<protein>
    <submittedName>
        <fullName evidence="2">DUF4214 domain-containing protein</fullName>
    </submittedName>
</protein>
<proteinExistence type="predicted"/>
<organism evidence="2 3">
    <name type="scientific">Paeniroseomonas aquatica</name>
    <dbReference type="NCBI Taxonomy" id="373043"/>
    <lineage>
        <taxon>Bacteria</taxon>
        <taxon>Pseudomonadati</taxon>
        <taxon>Pseudomonadota</taxon>
        <taxon>Alphaproteobacteria</taxon>
        <taxon>Acetobacterales</taxon>
        <taxon>Acetobacteraceae</taxon>
        <taxon>Paeniroseomonas</taxon>
    </lineage>
</organism>
<keyword evidence="3" id="KW-1185">Reference proteome</keyword>
<name>A0ABT8AGV3_9PROT</name>
<reference evidence="3" key="1">
    <citation type="journal article" date="2019" name="Int. J. Syst. Evol. Microbiol.">
        <title>The Global Catalogue of Microorganisms (GCM) 10K type strain sequencing project: providing services to taxonomists for standard genome sequencing and annotation.</title>
        <authorList>
            <consortium name="The Broad Institute Genomics Platform"/>
            <consortium name="The Broad Institute Genome Sequencing Center for Infectious Disease"/>
            <person name="Wu L."/>
            <person name="Ma J."/>
        </authorList>
    </citation>
    <scope>NUCLEOTIDE SEQUENCE [LARGE SCALE GENOMIC DNA]</scope>
    <source>
        <strain evidence="3">CECT 7131</strain>
    </source>
</reference>
<dbReference type="EMBL" id="JAUFPN010000300">
    <property type="protein sequence ID" value="MDN3568681.1"/>
    <property type="molecule type" value="Genomic_DNA"/>
</dbReference>
<sequence>MPSVQVSGTIPNAVREGTTLGGWTAGLSLGGDTGSLAGIELTGAAALNFSAHWDAVLRLATISLAAPVDYESFAAAGRPPQLDFGLRFVFTDGSRQTPAATYHVAVLDQDDAPPSGLHLIGGGSLAAGAIGSVIGTLAVTDPDSTGPFLFSFAAEDDWRFEVVGSTLKLRDGISLGLDEMPGHPLFINVSDGHQSAAFTLDLTVTDPGMPPDPVSVVTPETPQDGFALASPQRVVTLHDSREVTVAPADAAETRPILLAGGGEVWLPAVERLQMTDGWVDFDPTGGAVRAAALVAATTAAPVSGADLGILLGQAEAGQGWVELAAGLLPPALPGQADAGLVDGLYQAALQRAPDAAELALQLGRLASGVSRAQLAADLAGSAEALAAQAAPEGHWVAQPLGGSAAWHLDTGGPAGGPAAAASYPVGEAWLF</sequence>
<feature type="domain" description="DUF4214" evidence="1">
    <location>
        <begin position="337"/>
        <end position="386"/>
    </location>
</feature>
<gene>
    <name evidence="2" type="ORF">QWZ14_30265</name>
</gene>
<evidence type="ECO:0000313" key="3">
    <source>
        <dbReference type="Proteomes" id="UP001529369"/>
    </source>
</evidence>
<dbReference type="Pfam" id="PF13946">
    <property type="entry name" value="DUF4214"/>
    <property type="match status" value="1"/>
</dbReference>
<evidence type="ECO:0000259" key="1">
    <source>
        <dbReference type="Pfam" id="PF13946"/>
    </source>
</evidence>
<accession>A0ABT8AGV3</accession>
<dbReference type="Proteomes" id="UP001529369">
    <property type="component" value="Unassembled WGS sequence"/>
</dbReference>
<comment type="caution">
    <text evidence="2">The sequence shown here is derived from an EMBL/GenBank/DDBJ whole genome shotgun (WGS) entry which is preliminary data.</text>
</comment>
<evidence type="ECO:0000313" key="2">
    <source>
        <dbReference type="EMBL" id="MDN3568681.1"/>
    </source>
</evidence>